<evidence type="ECO:0000256" key="3">
    <source>
        <dbReference type="ARBA" id="ARBA00008779"/>
    </source>
</evidence>
<gene>
    <name evidence="13" type="primary">atsA_78</name>
    <name evidence="13" type="ORF">Pla100_54050</name>
</gene>
<evidence type="ECO:0000256" key="4">
    <source>
        <dbReference type="ARBA" id="ARBA00012662"/>
    </source>
</evidence>
<dbReference type="Gene3D" id="2.60.40.1180">
    <property type="entry name" value="Golgi alpha-mannosidase II"/>
    <property type="match status" value="1"/>
</dbReference>
<evidence type="ECO:0000256" key="8">
    <source>
        <dbReference type="ARBA" id="ARBA00022837"/>
    </source>
</evidence>
<dbReference type="Pfam" id="PF01120">
    <property type="entry name" value="Alpha_L_fucos"/>
    <property type="match status" value="1"/>
</dbReference>
<keyword evidence="7 13" id="KW-0378">Hydrolase</keyword>
<organism evidence="13 14">
    <name type="scientific">Neorhodopirellula pilleata</name>
    <dbReference type="NCBI Taxonomy" id="2714738"/>
    <lineage>
        <taxon>Bacteria</taxon>
        <taxon>Pseudomonadati</taxon>
        <taxon>Planctomycetota</taxon>
        <taxon>Planctomycetia</taxon>
        <taxon>Pirellulales</taxon>
        <taxon>Pirellulaceae</taxon>
        <taxon>Neorhodopirellula</taxon>
    </lineage>
</organism>
<dbReference type="GO" id="GO:0004065">
    <property type="term" value="F:arylsulfatase activity"/>
    <property type="evidence" value="ECO:0007669"/>
    <property type="project" value="UniProtKB-EC"/>
</dbReference>
<dbReference type="RefSeq" id="WP_231603605.1">
    <property type="nucleotide sequence ID" value="NZ_SJPM01000016.1"/>
</dbReference>
<dbReference type="EC" id="3.2.1.51" evidence="4"/>
<dbReference type="InterPro" id="IPR050738">
    <property type="entry name" value="Sulfatase"/>
</dbReference>
<feature type="domain" description="Glycoside hydrolase family 29 N-terminal" evidence="12">
    <location>
        <begin position="615"/>
        <end position="919"/>
    </location>
</feature>
<name>A0A5C5ZW71_9BACT</name>
<feature type="signal peptide" evidence="10">
    <location>
        <begin position="1"/>
        <end position="24"/>
    </location>
</feature>
<evidence type="ECO:0000256" key="1">
    <source>
        <dbReference type="ARBA" id="ARBA00004071"/>
    </source>
</evidence>
<evidence type="ECO:0000256" key="5">
    <source>
        <dbReference type="ARBA" id="ARBA00022723"/>
    </source>
</evidence>
<keyword evidence="9" id="KW-0326">Glycosidase</keyword>
<evidence type="ECO:0000256" key="2">
    <source>
        <dbReference type="ARBA" id="ARBA00007951"/>
    </source>
</evidence>
<reference evidence="13 14" key="1">
    <citation type="submission" date="2019-02" db="EMBL/GenBank/DDBJ databases">
        <title>Deep-cultivation of Planctomycetes and their phenomic and genomic characterization uncovers novel biology.</title>
        <authorList>
            <person name="Wiegand S."/>
            <person name="Jogler M."/>
            <person name="Boedeker C."/>
            <person name="Pinto D."/>
            <person name="Vollmers J."/>
            <person name="Rivas-Marin E."/>
            <person name="Kohn T."/>
            <person name="Peeters S.H."/>
            <person name="Heuer A."/>
            <person name="Rast P."/>
            <person name="Oberbeckmann S."/>
            <person name="Bunk B."/>
            <person name="Jeske O."/>
            <person name="Meyerdierks A."/>
            <person name="Storesund J.E."/>
            <person name="Kallscheuer N."/>
            <person name="Luecker S."/>
            <person name="Lage O.M."/>
            <person name="Pohl T."/>
            <person name="Merkel B.J."/>
            <person name="Hornburger P."/>
            <person name="Mueller R.-W."/>
            <person name="Bruemmer F."/>
            <person name="Labrenz M."/>
            <person name="Spormann A.M."/>
            <person name="Op Den Camp H."/>
            <person name="Overmann J."/>
            <person name="Amann R."/>
            <person name="Jetten M.S.M."/>
            <person name="Mascher T."/>
            <person name="Medema M.H."/>
            <person name="Devos D.P."/>
            <person name="Kaster A.-K."/>
            <person name="Ovreas L."/>
            <person name="Rohde M."/>
            <person name="Galperin M.Y."/>
            <person name="Jogler C."/>
        </authorList>
    </citation>
    <scope>NUCLEOTIDE SEQUENCE [LARGE SCALE GENOMIC DNA]</scope>
    <source>
        <strain evidence="13 14">Pla100</strain>
    </source>
</reference>
<keyword evidence="6 10" id="KW-0732">Signal</keyword>
<dbReference type="PANTHER" id="PTHR42693">
    <property type="entry name" value="ARYLSULFATASE FAMILY MEMBER"/>
    <property type="match status" value="1"/>
</dbReference>
<evidence type="ECO:0000256" key="10">
    <source>
        <dbReference type="SAM" id="SignalP"/>
    </source>
</evidence>
<comment type="similarity">
    <text evidence="3">Belongs to the sulfatase family.</text>
</comment>
<dbReference type="InterPro" id="IPR000917">
    <property type="entry name" value="Sulfatase_N"/>
</dbReference>
<dbReference type="Proteomes" id="UP000316213">
    <property type="component" value="Unassembled WGS sequence"/>
</dbReference>
<keyword evidence="5" id="KW-0479">Metal-binding</keyword>
<dbReference type="GO" id="GO:0006004">
    <property type="term" value="P:fucose metabolic process"/>
    <property type="evidence" value="ECO:0007669"/>
    <property type="project" value="InterPro"/>
</dbReference>
<keyword evidence="8" id="KW-0106">Calcium</keyword>
<evidence type="ECO:0000256" key="9">
    <source>
        <dbReference type="ARBA" id="ARBA00023295"/>
    </source>
</evidence>
<accession>A0A5C5ZW71</accession>
<protein>
    <recommendedName>
        <fullName evidence="4">alpha-L-fucosidase</fullName>
        <ecNumber evidence="4">3.2.1.51</ecNumber>
    </recommendedName>
</protein>
<dbReference type="Gene3D" id="3.40.720.10">
    <property type="entry name" value="Alkaline Phosphatase, subunit A"/>
    <property type="match status" value="1"/>
</dbReference>
<evidence type="ECO:0000259" key="11">
    <source>
        <dbReference type="Pfam" id="PF00884"/>
    </source>
</evidence>
<dbReference type="InterPro" id="IPR016286">
    <property type="entry name" value="FUC_metazoa-typ"/>
</dbReference>
<feature type="domain" description="Sulfatase N-terminal" evidence="11">
    <location>
        <begin position="26"/>
        <end position="332"/>
    </location>
</feature>
<dbReference type="GO" id="GO:0046872">
    <property type="term" value="F:metal ion binding"/>
    <property type="evidence" value="ECO:0007669"/>
    <property type="project" value="UniProtKB-KW"/>
</dbReference>
<dbReference type="InterPro" id="IPR000933">
    <property type="entry name" value="Glyco_hydro_29"/>
</dbReference>
<comment type="function">
    <text evidence="1">Alpha-L-fucosidase is responsible for hydrolyzing the alpha-1,6-linked fucose joined to the reducing-end N-acetylglucosamine of the carbohydrate moieties of glycoproteins.</text>
</comment>
<dbReference type="Gene3D" id="3.20.20.80">
    <property type="entry name" value="Glycosidases"/>
    <property type="match status" value="1"/>
</dbReference>
<dbReference type="PROSITE" id="PS00523">
    <property type="entry name" value="SULFATASE_1"/>
    <property type="match status" value="1"/>
</dbReference>
<dbReference type="InterPro" id="IPR017850">
    <property type="entry name" value="Alkaline_phosphatase_core_sf"/>
</dbReference>
<dbReference type="GO" id="GO:0004560">
    <property type="term" value="F:alpha-L-fucosidase activity"/>
    <property type="evidence" value="ECO:0007669"/>
    <property type="project" value="InterPro"/>
</dbReference>
<proteinExistence type="inferred from homology"/>
<feature type="chain" id="PRO_5023081562" description="alpha-L-fucosidase" evidence="10">
    <location>
        <begin position="25"/>
        <end position="1162"/>
    </location>
</feature>
<dbReference type="SMART" id="SM00812">
    <property type="entry name" value="Alpha_L_fucos"/>
    <property type="match status" value="1"/>
</dbReference>
<evidence type="ECO:0000259" key="12">
    <source>
        <dbReference type="Pfam" id="PF01120"/>
    </source>
</evidence>
<evidence type="ECO:0000256" key="6">
    <source>
        <dbReference type="ARBA" id="ARBA00022729"/>
    </source>
</evidence>
<evidence type="ECO:0000313" key="13">
    <source>
        <dbReference type="EMBL" id="TWT91231.1"/>
    </source>
</evidence>
<dbReference type="PRINTS" id="PR00741">
    <property type="entry name" value="GLHYDRLASE29"/>
</dbReference>
<dbReference type="Gene3D" id="3.30.1120.10">
    <property type="match status" value="1"/>
</dbReference>
<dbReference type="PANTHER" id="PTHR42693:SF53">
    <property type="entry name" value="ENDO-4-O-SULFATASE"/>
    <property type="match status" value="1"/>
</dbReference>
<dbReference type="AlphaFoldDB" id="A0A5C5ZW71"/>
<dbReference type="InterPro" id="IPR013780">
    <property type="entry name" value="Glyco_hydro_b"/>
</dbReference>
<dbReference type="SUPFAM" id="SSF51445">
    <property type="entry name" value="(Trans)glycosidases"/>
    <property type="match status" value="1"/>
</dbReference>
<dbReference type="FunFam" id="3.40.720.10:FF:000070">
    <property type="entry name" value="Arylsulfatase A"/>
    <property type="match status" value="1"/>
</dbReference>
<dbReference type="InterPro" id="IPR017853">
    <property type="entry name" value="GH"/>
</dbReference>
<dbReference type="Gene3D" id="2.60.120.260">
    <property type="entry name" value="Galactose-binding domain-like"/>
    <property type="match status" value="1"/>
</dbReference>
<keyword evidence="14" id="KW-1185">Reference proteome</keyword>
<dbReference type="CDD" id="cd16146">
    <property type="entry name" value="ARS_like"/>
    <property type="match status" value="1"/>
</dbReference>
<comment type="similarity">
    <text evidence="2">Belongs to the glycosyl hydrolase 29 family.</text>
</comment>
<evidence type="ECO:0000313" key="14">
    <source>
        <dbReference type="Proteomes" id="UP000316213"/>
    </source>
</evidence>
<dbReference type="SUPFAM" id="SSF53649">
    <property type="entry name" value="Alkaline phosphatase-like"/>
    <property type="match status" value="1"/>
</dbReference>
<evidence type="ECO:0000256" key="7">
    <source>
        <dbReference type="ARBA" id="ARBA00022801"/>
    </source>
</evidence>
<comment type="caution">
    <text evidence="13">The sequence shown here is derived from an EMBL/GenBank/DDBJ whole genome shotgun (WGS) entry which is preliminary data.</text>
</comment>
<dbReference type="EMBL" id="SJPM01000016">
    <property type="protein sequence ID" value="TWT91231.1"/>
    <property type="molecule type" value="Genomic_DNA"/>
</dbReference>
<dbReference type="InterPro" id="IPR057739">
    <property type="entry name" value="Glyco_hydro_29_N"/>
</dbReference>
<dbReference type="Pfam" id="PF00884">
    <property type="entry name" value="Sulfatase"/>
    <property type="match status" value="1"/>
</dbReference>
<dbReference type="InterPro" id="IPR024607">
    <property type="entry name" value="Sulfatase_CS"/>
</dbReference>
<sequence length="1162" mass="128893" precursor="true">MTQKLCIYLLTVGLFLSGALTAAATNVVFIISDDQGYGDLGCTGNSIIKTPNIDKLASESSGLSDYHVAPTCSPTRCSLLTGHWTNRTGVWHTIMGRSMLRENEVTVGQMFADAGYETGMFGKWHLGDNYPYRPEDRGFTEVFRHGGGGIGQTPDLWDNAYFDGSYFHNGEVVPAKGFCTDVFFEQANAFISKCAKQQKPFFAYISTNAPHKPLHCPPEYFEMYKDQSDSIAAFYGMITNVDDNVGKTRRLIEELGVADDTIFVFTTDNGTASGAKVYNAGMRDGKGSPYEGGHRVPFFLRWPAGGITQRHDVPVLTHAVDIVPTLLEMTGVKKPEGVKFDGVSIASLLDPTKKVDWPERFVISDSQRVRDPIKWRSSSVMSQKYRLINGKELYEIAVDPGQKNNIANDNPDVVAKMREFYEQWWAELKPTFSQTTEIYLGHPEHPVVNLTAHDWIQEIYPPWHQGSIREADRKHADSEKLKHLGYWAVKVIEDGMYRISLRRWPVESGAAINAALPAGENVPGADRAFRAVVGNAIGATHGVLRIDGKDLDRKPVGEDAEDVSFVTELKKGSHQLAPVFQIPEGELGAYYVVVTRLTADQAKLEAGPSGDSRLDWWHEAKFGMFVHWGVYSVTGGEYNGQKLPNSAEWMMARGQIPIAEYEKYAKQFNPTKFNADEFVGLAKQAGMKYIVITAKHHDGFAMFGSTATHYNVVEATPFKRDIMKELADACQKQGIKFGFYYSQAQDWHHPGGFGNSWDKSIKRVSTDEYVNEKAVPEVRQLLTEYGPIGIFWWDTPRKMSQESFDALHSLTKLQPNVITNDRLGEGYRGDYKTFERNIPQQAPAGEDWEVCMPISGSWGYKKGDNDFKSPAQLIRNLIDIASKGGNYLLNVSPTGEGTLMPESVERLKLIGQWMKINGESIHGTSASPLPKLDWGRCTAKSVEGDTLLYLHVLNWPKDGKLLVPGVKNEVQSVNLLSDGTVLTAQTTDAGIELSLPAEAPDEFASVIALKVNGTLDVGIQLPTPGSQGLLVLSADSAYIHNNEGSPQADVRVHDNVPHIGHWIDSQAWVEWNISIDRPGRYRVDAIMSVENEKTQFGFGLPGQLQQAEATSTGSYGAYVEKTLGTIDIGQPGPCSVQIKPDAGHWQPMNLRRVTLQRIEDLL</sequence>